<reference evidence="2" key="1">
    <citation type="submission" date="2016-11" db="UniProtKB">
        <authorList>
            <consortium name="WormBaseParasite"/>
        </authorList>
    </citation>
    <scope>IDENTIFICATION</scope>
    <source>
        <strain evidence="2">KR3021</strain>
    </source>
</reference>
<sequence>MISICIDVNDGFQPKDKLTGDAISNSIQVPPNLMEITSYALYLPFTMIGPVVPFNYFKRYVNGEFKAQNGEVRGESTTVAVRRFLLGILFTVLHEGGKLFITADYLNTPQFFENSLLLKIVYTTIWYRFTFYRYVGAFLFAEGAGILCGMGYKPNGKDSDEKWSGCRNVHVTGFLLGSDYQSVVESFNIATNTWSKNYVFKRLRFLGNRTLSQAGTLMYLALWHGYHLGYFLLFGFEFLCFLSQDRLYSIISRIPNARNVLNGTKVKWMTWLFGKVMITTTMGFGFLTFGLIKTKYWWDPLMSQYAWGYVLFLIVWPAIYYLLDKVYPDVKKEKKEKKEN</sequence>
<dbReference type="WBParaSite" id="RSKR_0000338700.1">
    <property type="protein sequence ID" value="RSKR_0000338700.1"/>
    <property type="gene ID" value="RSKR_0000338700"/>
</dbReference>
<organism evidence="1 2">
    <name type="scientific">Rhabditophanes sp. KR3021</name>
    <dbReference type="NCBI Taxonomy" id="114890"/>
    <lineage>
        <taxon>Eukaryota</taxon>
        <taxon>Metazoa</taxon>
        <taxon>Ecdysozoa</taxon>
        <taxon>Nematoda</taxon>
        <taxon>Chromadorea</taxon>
        <taxon>Rhabditida</taxon>
        <taxon>Tylenchina</taxon>
        <taxon>Panagrolaimomorpha</taxon>
        <taxon>Strongyloidoidea</taxon>
        <taxon>Alloionematidae</taxon>
        <taxon>Rhabditophanes</taxon>
    </lineage>
</organism>
<proteinExistence type="predicted"/>
<name>A0AC35TRN6_9BILA</name>
<accession>A0AC35TRN6</accession>
<evidence type="ECO:0000313" key="1">
    <source>
        <dbReference type="Proteomes" id="UP000095286"/>
    </source>
</evidence>
<protein>
    <submittedName>
        <fullName evidence="2">Lysophospholipid acyltransferase 5</fullName>
    </submittedName>
</protein>
<dbReference type="Proteomes" id="UP000095286">
    <property type="component" value="Unplaced"/>
</dbReference>
<evidence type="ECO:0000313" key="2">
    <source>
        <dbReference type="WBParaSite" id="RSKR_0000338700.1"/>
    </source>
</evidence>